<keyword evidence="4" id="KW-1185">Reference proteome</keyword>
<name>A0A7W9J955_9ACTN</name>
<dbReference type="AlphaFoldDB" id="A0A7W9J955"/>
<dbReference type="EMBL" id="JACHMY010000001">
    <property type="protein sequence ID" value="MBB5837904.1"/>
    <property type="molecule type" value="Genomic_DNA"/>
</dbReference>
<protein>
    <submittedName>
        <fullName evidence="3">Uncharacterized protein</fullName>
    </submittedName>
</protein>
<evidence type="ECO:0000256" key="1">
    <source>
        <dbReference type="SAM" id="MobiDB-lite"/>
    </source>
</evidence>
<accession>A0A7W9J955</accession>
<feature type="transmembrane region" description="Helical" evidence="2">
    <location>
        <begin position="113"/>
        <end position="132"/>
    </location>
</feature>
<keyword evidence="2" id="KW-0472">Membrane</keyword>
<feature type="transmembrane region" description="Helical" evidence="2">
    <location>
        <begin position="72"/>
        <end position="93"/>
    </location>
</feature>
<evidence type="ECO:0000313" key="4">
    <source>
        <dbReference type="Proteomes" id="UP000549971"/>
    </source>
</evidence>
<evidence type="ECO:0000256" key="2">
    <source>
        <dbReference type="SAM" id="Phobius"/>
    </source>
</evidence>
<organism evidence="3 4">
    <name type="scientific">Kribbella italica</name>
    <dbReference type="NCBI Taxonomy" id="1540520"/>
    <lineage>
        <taxon>Bacteria</taxon>
        <taxon>Bacillati</taxon>
        <taxon>Actinomycetota</taxon>
        <taxon>Actinomycetes</taxon>
        <taxon>Propionibacteriales</taxon>
        <taxon>Kribbellaceae</taxon>
        <taxon>Kribbella</taxon>
    </lineage>
</organism>
<dbReference type="Proteomes" id="UP000549971">
    <property type="component" value="Unassembled WGS sequence"/>
</dbReference>
<keyword evidence="2" id="KW-0812">Transmembrane</keyword>
<feature type="transmembrane region" description="Helical" evidence="2">
    <location>
        <begin position="47"/>
        <end position="65"/>
    </location>
</feature>
<sequence length="208" mass="22101">MTAKAMIGVVTGVVLGWLTVALASHTGTEVYLRRVQQIESTQSETLAWLLALVAIGLVLGGLMSIRSFGSGVMAGAGLLMTVAGVTVQVLPIGTAIDLMQLFELPGQPVRGSVLLLDGVLVVFGVLLLVAGVRRMVVDAKREMPLAYRDSQAQPGLHPGQYQPAQYQPGQYHPGQQPPSQYHPGQQPGQHPGQQQPGQTFPGSQDRPH</sequence>
<dbReference type="RefSeq" id="WP_184798286.1">
    <property type="nucleotide sequence ID" value="NZ_JACHMY010000001.1"/>
</dbReference>
<reference evidence="3 4" key="1">
    <citation type="submission" date="2020-08" db="EMBL/GenBank/DDBJ databases">
        <title>Sequencing the genomes of 1000 actinobacteria strains.</title>
        <authorList>
            <person name="Klenk H.-P."/>
        </authorList>
    </citation>
    <scope>NUCLEOTIDE SEQUENCE [LARGE SCALE GENOMIC DNA]</scope>
    <source>
        <strain evidence="3 4">DSM 28967</strain>
    </source>
</reference>
<feature type="compositionally biased region" description="Low complexity" evidence="1">
    <location>
        <begin position="157"/>
        <end position="198"/>
    </location>
</feature>
<gene>
    <name evidence="3" type="ORF">HDA39_004638</name>
</gene>
<keyword evidence="2" id="KW-1133">Transmembrane helix</keyword>
<feature type="region of interest" description="Disordered" evidence="1">
    <location>
        <begin position="149"/>
        <end position="208"/>
    </location>
</feature>
<proteinExistence type="predicted"/>
<comment type="caution">
    <text evidence="3">The sequence shown here is derived from an EMBL/GenBank/DDBJ whole genome shotgun (WGS) entry which is preliminary data.</text>
</comment>
<evidence type="ECO:0000313" key="3">
    <source>
        <dbReference type="EMBL" id="MBB5837904.1"/>
    </source>
</evidence>